<protein>
    <submittedName>
        <fullName evidence="2">Uncharacterized protein</fullName>
    </submittedName>
</protein>
<feature type="chain" id="PRO_5043269825" evidence="1">
    <location>
        <begin position="21"/>
        <end position="628"/>
    </location>
</feature>
<dbReference type="EMBL" id="CAMXCT010000546">
    <property type="protein sequence ID" value="CAI3980220.1"/>
    <property type="molecule type" value="Genomic_DNA"/>
</dbReference>
<organism evidence="2">
    <name type="scientific">Cladocopium goreaui</name>
    <dbReference type="NCBI Taxonomy" id="2562237"/>
    <lineage>
        <taxon>Eukaryota</taxon>
        <taxon>Sar</taxon>
        <taxon>Alveolata</taxon>
        <taxon>Dinophyceae</taxon>
        <taxon>Suessiales</taxon>
        <taxon>Symbiodiniaceae</taxon>
        <taxon>Cladocopium</taxon>
    </lineage>
</organism>
<dbReference type="EMBL" id="CAMXCT020000546">
    <property type="protein sequence ID" value="CAL1133595.1"/>
    <property type="molecule type" value="Genomic_DNA"/>
</dbReference>
<evidence type="ECO:0000313" key="3">
    <source>
        <dbReference type="EMBL" id="CAL4767532.1"/>
    </source>
</evidence>
<dbReference type="PANTHER" id="PTHR31354:SF2">
    <property type="entry name" value="OS01G0793500 PROTEIN"/>
    <property type="match status" value="1"/>
</dbReference>
<evidence type="ECO:0000256" key="1">
    <source>
        <dbReference type="SAM" id="SignalP"/>
    </source>
</evidence>
<sequence length="628" mass="70396">MKRELSLFAVLLLTFSAVCWLGPHGQPSRRLLSLSVAFNSVEVDWTLAGQPEEDFERWMSNGGLSHDVTDFRGRLAVRILAFAVDVLPESIKKDYAEDLAEVQGVDPSAKRPLTWTEELIKDALATQALHGENLTAMDYKYFRFLPKFIGRVLPGQSALGWSSRCWKEVSASVEKLKDKWQLHVKVSKAQRLICNEVFGLFTASHFRIGSFSTPIGGQKTFTFEMGLTEPQTWDVDNLGVRIFAFHENALATMRSVLDTALLFAPLHTKGVAPLAAQRNVDFLEKYMGIEMKRRVSPPGDQPILNESQIHSGDFIGVIRLDGLDPVLAFGMGSHTGHTAVALWEDGQLYIAESTVNGSYWPTNGIQRTPYRQWMAQAKAAGFSVVHAPLREEYRKMFSERGANDFYHRYEGLEYGYHALFTGWIDTTRGNYPCMPPYNSTADKICLVWELLEVGVPIVTRYIPRLEKPFLLAWNQHVTGSAFSNLSGTALYREALSKGMELDLIPAVPEPDGVLYPSDFNNGTQAPSIAMVCDVFVCSIWKAAGLFKEIDDDFSCIEQTNLDVYQLNILEAPKQRPASCVAADPDNALCQLTGDYELHLPKLGQRSMYRHMQEKCPTEPPLYARPSNC</sequence>
<comment type="caution">
    <text evidence="2">The sequence shown here is derived from an EMBL/GenBank/DDBJ whole genome shotgun (WGS) entry which is preliminary data.</text>
</comment>
<dbReference type="EMBL" id="CAMXCT030000546">
    <property type="protein sequence ID" value="CAL4767532.1"/>
    <property type="molecule type" value="Genomic_DNA"/>
</dbReference>
<dbReference type="AlphaFoldDB" id="A0A9P1BVC9"/>
<feature type="signal peptide" evidence="1">
    <location>
        <begin position="1"/>
        <end position="20"/>
    </location>
</feature>
<keyword evidence="1" id="KW-0732">Signal</keyword>
<dbReference type="Proteomes" id="UP001152797">
    <property type="component" value="Unassembled WGS sequence"/>
</dbReference>
<proteinExistence type="predicted"/>
<accession>A0A9P1BVC9</accession>
<dbReference type="OrthoDB" id="432158at2759"/>
<dbReference type="Gene3D" id="3.90.1720.10">
    <property type="entry name" value="endopeptidase domain like (from Nostoc punctiforme)"/>
    <property type="match status" value="1"/>
</dbReference>
<evidence type="ECO:0000313" key="2">
    <source>
        <dbReference type="EMBL" id="CAI3980220.1"/>
    </source>
</evidence>
<keyword evidence="4" id="KW-1185">Reference proteome</keyword>
<name>A0A9P1BVC9_9DINO</name>
<reference evidence="2" key="1">
    <citation type="submission" date="2022-10" db="EMBL/GenBank/DDBJ databases">
        <authorList>
            <person name="Chen Y."/>
            <person name="Dougan E. K."/>
            <person name="Chan C."/>
            <person name="Rhodes N."/>
            <person name="Thang M."/>
        </authorList>
    </citation>
    <scope>NUCLEOTIDE SEQUENCE</scope>
</reference>
<reference evidence="3 4" key="2">
    <citation type="submission" date="2024-05" db="EMBL/GenBank/DDBJ databases">
        <authorList>
            <person name="Chen Y."/>
            <person name="Shah S."/>
            <person name="Dougan E. K."/>
            <person name="Thang M."/>
            <person name="Chan C."/>
        </authorList>
    </citation>
    <scope>NUCLEOTIDE SEQUENCE [LARGE SCALE GENOMIC DNA]</scope>
</reference>
<gene>
    <name evidence="2" type="ORF">C1SCF055_LOCUS8118</name>
</gene>
<evidence type="ECO:0000313" key="4">
    <source>
        <dbReference type="Proteomes" id="UP001152797"/>
    </source>
</evidence>
<dbReference type="PANTHER" id="PTHR31354">
    <property type="entry name" value="OS01G0793500 PROTEIN"/>
    <property type="match status" value="1"/>
</dbReference>